<dbReference type="RefSeq" id="WP_047611819.1">
    <property type="nucleotide sequence ID" value="NZ_BMFI01000001.1"/>
</dbReference>
<reference evidence="3 5" key="1">
    <citation type="journal article" date="2015" name="Int. J. Syst. Evol. Microbiol.">
        <title>Rhizobium anhuiense sp. nov., isolated from effective nodules of Vicia faba and Pisum sativum.</title>
        <authorList>
            <person name="Zhang Y.J."/>
            <person name="Zheng W.T."/>
            <person name="Everall I."/>
            <person name="Young J.P."/>
            <person name="Zhang X.X."/>
            <person name="Tian C.F."/>
            <person name="Sui X.H."/>
            <person name="Wang E.T."/>
            <person name="Chen W.X."/>
        </authorList>
    </citation>
    <scope>NUCLEOTIDE SEQUENCE [LARGE SCALE GENOMIC DNA]</scope>
    <source>
        <strain evidence="3 5">CCBAU 23252</strain>
    </source>
</reference>
<reference evidence="3" key="3">
    <citation type="submission" date="2018-11" db="EMBL/GenBank/DDBJ databases">
        <authorList>
            <person name="Huo Y."/>
        </authorList>
    </citation>
    <scope>NUCLEOTIDE SEQUENCE</scope>
    <source>
        <strain evidence="3">CCBAU 23252</strain>
    </source>
</reference>
<keyword evidence="1" id="KW-0732">Signal</keyword>
<evidence type="ECO:0000313" key="3">
    <source>
        <dbReference type="EMBL" id="RUM02799.1"/>
    </source>
</evidence>
<dbReference type="Proteomes" id="UP000273611">
    <property type="component" value="Unassembled WGS sequence"/>
</dbReference>
<sequence length="101" mass="11140">MRIMTALAGFLSVMLPGMALAETGKMRTASEAEIRQHLPGTSELKESSNGYEYRKGNANGYKITNGQVCVRFPNKSTDCVSVKTDGEKFQMIDKKGGRTRF</sequence>
<reference evidence="2 4" key="2">
    <citation type="submission" date="2017-09" db="EMBL/GenBank/DDBJ databases">
        <title>Comparative genomics of rhizobia isolated from Phaseolus vulgaris in China.</title>
        <authorList>
            <person name="Tong W."/>
        </authorList>
    </citation>
    <scope>NUCLEOTIDE SEQUENCE [LARGE SCALE GENOMIC DNA]</scope>
    <source>
        <strain evidence="2 4">Y27</strain>
    </source>
</reference>
<evidence type="ECO:0000313" key="4">
    <source>
        <dbReference type="Proteomes" id="UP000219972"/>
    </source>
</evidence>
<comment type="caution">
    <text evidence="3">The sequence shown here is derived from an EMBL/GenBank/DDBJ whole genome shotgun (WGS) entry which is preliminary data.</text>
</comment>
<name>A0A432NSX2_9HYPH</name>
<dbReference type="AlphaFoldDB" id="A0A432NSX2"/>
<evidence type="ECO:0008006" key="6">
    <source>
        <dbReference type="Google" id="ProtNLM"/>
    </source>
</evidence>
<accession>A0A432NSX2</accession>
<dbReference type="EMBL" id="NWSL01000001">
    <property type="protein sequence ID" value="PDS53274.1"/>
    <property type="molecule type" value="Genomic_DNA"/>
</dbReference>
<evidence type="ECO:0000256" key="1">
    <source>
        <dbReference type="SAM" id="SignalP"/>
    </source>
</evidence>
<keyword evidence="4" id="KW-1185">Reference proteome</keyword>
<gene>
    <name evidence="2" type="ORF">CO662_00010</name>
    <name evidence="3" type="ORF">EEQ99_06185</name>
</gene>
<evidence type="ECO:0000313" key="5">
    <source>
        <dbReference type="Proteomes" id="UP000273611"/>
    </source>
</evidence>
<feature type="signal peptide" evidence="1">
    <location>
        <begin position="1"/>
        <end position="21"/>
    </location>
</feature>
<organism evidence="3 5">
    <name type="scientific">Rhizobium anhuiense</name>
    <dbReference type="NCBI Taxonomy" id="1184720"/>
    <lineage>
        <taxon>Bacteria</taxon>
        <taxon>Pseudomonadati</taxon>
        <taxon>Pseudomonadota</taxon>
        <taxon>Alphaproteobacteria</taxon>
        <taxon>Hyphomicrobiales</taxon>
        <taxon>Rhizobiaceae</taxon>
        <taxon>Rhizobium/Agrobacterium group</taxon>
        <taxon>Rhizobium</taxon>
    </lineage>
</organism>
<dbReference type="Proteomes" id="UP000219972">
    <property type="component" value="Unassembled WGS sequence"/>
</dbReference>
<dbReference type="EMBL" id="RIBW01000002">
    <property type="protein sequence ID" value="RUM02799.1"/>
    <property type="molecule type" value="Genomic_DNA"/>
</dbReference>
<proteinExistence type="predicted"/>
<protein>
    <recommendedName>
        <fullName evidence="6">DUF995 domain-containing protein</fullName>
    </recommendedName>
</protein>
<evidence type="ECO:0000313" key="2">
    <source>
        <dbReference type="EMBL" id="PDS53274.1"/>
    </source>
</evidence>
<feature type="chain" id="PRO_5019162194" description="DUF995 domain-containing protein" evidence="1">
    <location>
        <begin position="22"/>
        <end position="101"/>
    </location>
</feature>